<evidence type="ECO:0000313" key="1">
    <source>
        <dbReference type="EMBL" id="MBC3901502.1"/>
    </source>
</evidence>
<proteinExistence type="predicted"/>
<dbReference type="EMBL" id="WJBE01000030">
    <property type="protein sequence ID" value="MBC3901502.1"/>
    <property type="molecule type" value="Genomic_DNA"/>
</dbReference>
<keyword evidence="2" id="KW-1185">Reference proteome</keyword>
<sequence>MNELKENKNVSVSEAAQLLGKSEQFVRVALQRGILPIGVAIKTDENNRRFNYHISRKKLEEYI</sequence>
<name>A0ABR6Z1Z7_9FIRM</name>
<comment type="caution">
    <text evidence="1">The sequence shown here is derived from an EMBL/GenBank/DDBJ whole genome shotgun (WGS) entry which is preliminary data.</text>
</comment>
<organism evidence="1 2">
    <name type="scientific">Acetobacterium malicum</name>
    <dbReference type="NCBI Taxonomy" id="52692"/>
    <lineage>
        <taxon>Bacteria</taxon>
        <taxon>Bacillati</taxon>
        <taxon>Bacillota</taxon>
        <taxon>Clostridia</taxon>
        <taxon>Eubacteriales</taxon>
        <taxon>Eubacteriaceae</taxon>
        <taxon>Acetobacterium</taxon>
    </lineage>
</organism>
<gene>
    <name evidence="1" type="ORF">GH811_18040</name>
</gene>
<evidence type="ECO:0000313" key="2">
    <source>
        <dbReference type="Proteomes" id="UP000622405"/>
    </source>
</evidence>
<protein>
    <recommendedName>
        <fullName evidence="3">Helix-turn-helix domain-containing protein</fullName>
    </recommendedName>
</protein>
<reference evidence="1 2" key="1">
    <citation type="journal article" date="2020" name="mSystems">
        <title>Defining Genomic and Predicted Metabolic Features of the Acetobacterium Genus.</title>
        <authorList>
            <person name="Ross D.E."/>
            <person name="Marshall C.W."/>
            <person name="Gulliver D."/>
            <person name="May H.D."/>
            <person name="Norman R.S."/>
        </authorList>
    </citation>
    <scope>NUCLEOTIDE SEQUENCE [LARGE SCALE GENOMIC DNA]</scope>
    <source>
        <strain evidence="1 2">DSM 4132</strain>
    </source>
</reference>
<dbReference type="Proteomes" id="UP000622405">
    <property type="component" value="Unassembled WGS sequence"/>
</dbReference>
<accession>A0ABR6Z1Z7</accession>
<evidence type="ECO:0008006" key="3">
    <source>
        <dbReference type="Google" id="ProtNLM"/>
    </source>
</evidence>